<dbReference type="EMBL" id="JALKFT010000009">
    <property type="protein sequence ID" value="MCK9876461.1"/>
    <property type="molecule type" value="Genomic_DNA"/>
</dbReference>
<evidence type="ECO:0000313" key="2">
    <source>
        <dbReference type="Proteomes" id="UP001201873"/>
    </source>
</evidence>
<proteinExistence type="predicted"/>
<protein>
    <submittedName>
        <fullName evidence="1">Uncharacterized protein</fullName>
    </submittedName>
</protein>
<keyword evidence="2" id="KW-1185">Reference proteome</keyword>
<evidence type="ECO:0000313" key="1">
    <source>
        <dbReference type="EMBL" id="MCK9876461.1"/>
    </source>
</evidence>
<sequence>MYAWLYRHLPGSGRVRPLVAALLLLGVVALLMFVVFPAVEAVLPNGQVTMGS</sequence>
<gene>
    <name evidence="1" type="ORF">MXD59_11865</name>
</gene>
<organism evidence="1 2">
    <name type="scientific">Frankia umida</name>
    <dbReference type="NCBI Taxonomy" id="573489"/>
    <lineage>
        <taxon>Bacteria</taxon>
        <taxon>Bacillati</taxon>
        <taxon>Actinomycetota</taxon>
        <taxon>Actinomycetes</taxon>
        <taxon>Frankiales</taxon>
        <taxon>Frankiaceae</taxon>
        <taxon>Frankia</taxon>
    </lineage>
</organism>
<reference evidence="1 2" key="1">
    <citation type="submission" date="2022-04" db="EMBL/GenBank/DDBJ databases">
        <title>Genome diversity in the genus Frankia.</title>
        <authorList>
            <person name="Carlos-Shanley C."/>
            <person name="Hahn D."/>
        </authorList>
    </citation>
    <scope>NUCLEOTIDE SEQUENCE [LARGE SCALE GENOMIC DNA]</scope>
    <source>
        <strain evidence="1 2">Ag45/Mut15</strain>
    </source>
</reference>
<name>A0ABT0JY42_9ACTN</name>
<accession>A0ABT0JY42</accession>
<dbReference type="RefSeq" id="WP_248824717.1">
    <property type="nucleotide sequence ID" value="NZ_JALKFT010000009.1"/>
</dbReference>
<comment type="caution">
    <text evidence="1">The sequence shown here is derived from an EMBL/GenBank/DDBJ whole genome shotgun (WGS) entry which is preliminary data.</text>
</comment>
<dbReference type="Proteomes" id="UP001201873">
    <property type="component" value="Unassembled WGS sequence"/>
</dbReference>